<reference evidence="2 3" key="1">
    <citation type="journal article" date="2012" name="Proc. Natl. Acad. Sci. U.S.A.">
        <title>Comparative genomics of Ceriporiopsis subvermispora and Phanerochaete chrysosporium provide insight into selective ligninolysis.</title>
        <authorList>
            <person name="Fernandez-Fueyo E."/>
            <person name="Ruiz-Duenas F.J."/>
            <person name="Ferreira P."/>
            <person name="Floudas D."/>
            <person name="Hibbett D.S."/>
            <person name="Canessa P."/>
            <person name="Larrondo L.F."/>
            <person name="James T.Y."/>
            <person name="Seelenfreund D."/>
            <person name="Lobos S."/>
            <person name="Polanco R."/>
            <person name="Tello M."/>
            <person name="Honda Y."/>
            <person name="Watanabe T."/>
            <person name="Watanabe T."/>
            <person name="Ryu J.S."/>
            <person name="Kubicek C.P."/>
            <person name="Schmoll M."/>
            <person name="Gaskell J."/>
            <person name="Hammel K.E."/>
            <person name="St John F.J."/>
            <person name="Vanden Wymelenberg A."/>
            <person name="Sabat G."/>
            <person name="Splinter BonDurant S."/>
            <person name="Syed K."/>
            <person name="Yadav J.S."/>
            <person name="Doddapaneni H."/>
            <person name="Subramanian V."/>
            <person name="Lavin J.L."/>
            <person name="Oguiza J.A."/>
            <person name="Perez G."/>
            <person name="Pisabarro A.G."/>
            <person name="Ramirez L."/>
            <person name="Santoyo F."/>
            <person name="Master E."/>
            <person name="Coutinho P.M."/>
            <person name="Henrissat B."/>
            <person name="Lombard V."/>
            <person name="Magnuson J.K."/>
            <person name="Kuees U."/>
            <person name="Hori C."/>
            <person name="Igarashi K."/>
            <person name="Samejima M."/>
            <person name="Held B.W."/>
            <person name="Barry K.W."/>
            <person name="LaButti K.M."/>
            <person name="Lapidus A."/>
            <person name="Lindquist E.A."/>
            <person name="Lucas S.M."/>
            <person name="Riley R."/>
            <person name="Salamov A.A."/>
            <person name="Hoffmeister D."/>
            <person name="Schwenk D."/>
            <person name="Hadar Y."/>
            <person name="Yarden O."/>
            <person name="de Vries R.P."/>
            <person name="Wiebenga A."/>
            <person name="Stenlid J."/>
            <person name="Eastwood D."/>
            <person name="Grigoriev I.V."/>
            <person name="Berka R.M."/>
            <person name="Blanchette R.A."/>
            <person name="Kersten P."/>
            <person name="Martinez A.T."/>
            <person name="Vicuna R."/>
            <person name="Cullen D."/>
        </authorList>
    </citation>
    <scope>NUCLEOTIDE SEQUENCE [LARGE SCALE GENOMIC DNA]</scope>
    <source>
        <strain evidence="2 3">B</strain>
    </source>
</reference>
<dbReference type="InterPro" id="IPR057514">
    <property type="entry name" value="NTF2_SigF"/>
</dbReference>
<dbReference type="EMBL" id="KB445799">
    <property type="protein sequence ID" value="EMD35742.1"/>
    <property type="molecule type" value="Genomic_DNA"/>
</dbReference>
<name>M2RBF3_CERS8</name>
<evidence type="ECO:0000259" key="1">
    <source>
        <dbReference type="Pfam" id="PF24840"/>
    </source>
</evidence>
<gene>
    <name evidence="2" type="ORF">CERSUDRAFT_52662</name>
</gene>
<evidence type="ECO:0000313" key="3">
    <source>
        <dbReference type="Proteomes" id="UP000016930"/>
    </source>
</evidence>
<dbReference type="PANTHER" id="PTHR35393:SF1">
    <property type="entry name" value="SNOAL-LIKE DOMAIN-CONTAINING PROTEIN"/>
    <property type="match status" value="1"/>
</dbReference>
<dbReference type="InterPro" id="IPR032710">
    <property type="entry name" value="NTF2-like_dom_sf"/>
</dbReference>
<dbReference type="AlphaFoldDB" id="M2RBF3"/>
<dbReference type="HOGENOM" id="CLU_079426_1_0_1"/>
<dbReference type="OrthoDB" id="2344312at2759"/>
<evidence type="ECO:0000313" key="2">
    <source>
        <dbReference type="EMBL" id="EMD35742.1"/>
    </source>
</evidence>
<feature type="domain" description="SigF-like NTF2-like" evidence="1">
    <location>
        <begin position="1"/>
        <end position="111"/>
    </location>
</feature>
<dbReference type="PANTHER" id="PTHR35393">
    <property type="entry name" value="CHROMOSOME 1, WHOLE GENOME SHOTGUN SEQUENCE"/>
    <property type="match status" value="1"/>
</dbReference>
<dbReference type="Proteomes" id="UP000016930">
    <property type="component" value="Unassembled WGS sequence"/>
</dbReference>
<accession>M2RBF3</accession>
<protein>
    <recommendedName>
        <fullName evidence="1">SigF-like NTF2-like domain-containing protein</fullName>
    </recommendedName>
</protein>
<sequence length="157" mass="17528">MEDPAREIRTVIELLTAAVNPSIQSAALLRYFAPDASFRHPLAYVPSAPNSRAGILAIYRWYRIMSPHIKMDVTDVVYDGAHDPPRLFVKAEQVFHIRWNPFKPAKVPCIVAQEDYYHPDDLVAFVLPPARPLVNVALQASSLACAFLAKVFETLGA</sequence>
<dbReference type="STRING" id="914234.M2RBF3"/>
<keyword evidence="3" id="KW-1185">Reference proteome</keyword>
<proteinExistence type="predicted"/>
<organism evidence="2 3">
    <name type="scientific">Ceriporiopsis subvermispora (strain B)</name>
    <name type="common">White-rot fungus</name>
    <name type="synonym">Gelatoporia subvermispora</name>
    <dbReference type="NCBI Taxonomy" id="914234"/>
    <lineage>
        <taxon>Eukaryota</taxon>
        <taxon>Fungi</taxon>
        <taxon>Dikarya</taxon>
        <taxon>Basidiomycota</taxon>
        <taxon>Agaricomycotina</taxon>
        <taxon>Agaricomycetes</taxon>
        <taxon>Polyporales</taxon>
        <taxon>Gelatoporiaceae</taxon>
        <taxon>Gelatoporia</taxon>
    </lineage>
</organism>
<dbReference type="Pfam" id="PF24840">
    <property type="entry name" value="NTF2_SigF"/>
    <property type="match status" value="1"/>
</dbReference>
<dbReference type="SUPFAM" id="SSF54427">
    <property type="entry name" value="NTF2-like"/>
    <property type="match status" value="1"/>
</dbReference>